<keyword evidence="2" id="KW-1185">Reference proteome</keyword>
<name>A0ABD3XCB2_SINWO</name>
<gene>
    <name evidence="1" type="ORF">ACJMK2_029376</name>
</gene>
<dbReference type="AlphaFoldDB" id="A0ABD3XCB2"/>
<evidence type="ECO:0000313" key="2">
    <source>
        <dbReference type="Proteomes" id="UP001634394"/>
    </source>
</evidence>
<protein>
    <submittedName>
        <fullName evidence="1">Uncharacterized protein</fullName>
    </submittedName>
</protein>
<dbReference type="Proteomes" id="UP001634394">
    <property type="component" value="Unassembled WGS sequence"/>
</dbReference>
<sequence length="214" mass="23870">MFKCCKNGYISIDIISEVILNCCDRGQLPSGTQRETSLPSSGPSARITRCMVNENGCKAQAKQISSFEANTVTSSDASFDTLCRSTVESANIRQYRNAILNEIYRMMSNIDMVASEADQLFGHERSWIFFDLLDTELCNCGSAGAISEFVPNMAESTNRHSVISFFEHASNTMNRLRTLLLECPDGIRLQQMPEQKFICLMTSVITSSLKTKTK</sequence>
<dbReference type="EMBL" id="JBJQND010000003">
    <property type="protein sequence ID" value="KAL3883083.1"/>
    <property type="molecule type" value="Genomic_DNA"/>
</dbReference>
<organism evidence="1 2">
    <name type="scientific">Sinanodonta woodiana</name>
    <name type="common">Chinese pond mussel</name>
    <name type="synonym">Anodonta woodiana</name>
    <dbReference type="NCBI Taxonomy" id="1069815"/>
    <lineage>
        <taxon>Eukaryota</taxon>
        <taxon>Metazoa</taxon>
        <taxon>Spiralia</taxon>
        <taxon>Lophotrochozoa</taxon>
        <taxon>Mollusca</taxon>
        <taxon>Bivalvia</taxon>
        <taxon>Autobranchia</taxon>
        <taxon>Heteroconchia</taxon>
        <taxon>Palaeoheterodonta</taxon>
        <taxon>Unionida</taxon>
        <taxon>Unionoidea</taxon>
        <taxon>Unionidae</taxon>
        <taxon>Unioninae</taxon>
        <taxon>Sinanodonta</taxon>
    </lineage>
</organism>
<comment type="caution">
    <text evidence="1">The sequence shown here is derived from an EMBL/GenBank/DDBJ whole genome shotgun (WGS) entry which is preliminary data.</text>
</comment>
<accession>A0ABD3XCB2</accession>
<evidence type="ECO:0000313" key="1">
    <source>
        <dbReference type="EMBL" id="KAL3883083.1"/>
    </source>
</evidence>
<proteinExistence type="predicted"/>
<reference evidence="1 2" key="1">
    <citation type="submission" date="2024-11" db="EMBL/GenBank/DDBJ databases">
        <title>Chromosome-level genome assembly of the freshwater bivalve Anodonta woodiana.</title>
        <authorList>
            <person name="Chen X."/>
        </authorList>
    </citation>
    <scope>NUCLEOTIDE SEQUENCE [LARGE SCALE GENOMIC DNA]</scope>
    <source>
        <strain evidence="1">MN2024</strain>
        <tissue evidence="1">Gills</tissue>
    </source>
</reference>